<evidence type="ECO:0000256" key="4">
    <source>
        <dbReference type="PROSITE-ProRule" id="PRU00433"/>
    </source>
</evidence>
<dbReference type="InterPro" id="IPR036909">
    <property type="entry name" value="Cyt_c-like_dom_sf"/>
</dbReference>
<evidence type="ECO:0000313" key="7">
    <source>
        <dbReference type="Proteomes" id="UP001359308"/>
    </source>
</evidence>
<dbReference type="RefSeq" id="WP_277458304.1">
    <property type="nucleotide sequence ID" value="NZ_CP104311.1"/>
</dbReference>
<evidence type="ECO:0000256" key="1">
    <source>
        <dbReference type="ARBA" id="ARBA00022617"/>
    </source>
</evidence>
<feature type="domain" description="Cytochrome c" evidence="5">
    <location>
        <begin position="31"/>
        <end position="110"/>
    </location>
</feature>
<proteinExistence type="predicted"/>
<evidence type="ECO:0000256" key="3">
    <source>
        <dbReference type="ARBA" id="ARBA00023004"/>
    </source>
</evidence>
<protein>
    <submittedName>
        <fullName evidence="6">Cytochrome c family protein</fullName>
    </submittedName>
</protein>
<evidence type="ECO:0000313" key="6">
    <source>
        <dbReference type="EMBL" id="WWF01632.1"/>
    </source>
</evidence>
<dbReference type="Gene3D" id="1.10.760.10">
    <property type="entry name" value="Cytochrome c-like domain"/>
    <property type="match status" value="1"/>
</dbReference>
<evidence type="ECO:0000259" key="5">
    <source>
        <dbReference type="PROSITE" id="PS51007"/>
    </source>
</evidence>
<dbReference type="SUPFAM" id="SSF46626">
    <property type="entry name" value="Cytochrome c"/>
    <property type="match status" value="1"/>
</dbReference>
<keyword evidence="3 4" id="KW-0408">Iron</keyword>
<evidence type="ECO:0000256" key="2">
    <source>
        <dbReference type="ARBA" id="ARBA00022723"/>
    </source>
</evidence>
<name>A0ABZ2F357_METCP</name>
<accession>A0ABZ2F357</accession>
<dbReference type="InterPro" id="IPR009056">
    <property type="entry name" value="Cyt_c-like_dom"/>
</dbReference>
<reference evidence="6 7" key="1">
    <citation type="submission" date="2022-09" db="EMBL/GenBank/DDBJ databases">
        <authorList>
            <person name="Giprobiosintez L."/>
        </authorList>
    </citation>
    <scope>NUCLEOTIDE SEQUENCE [LARGE SCALE GENOMIC DNA]</scope>
    <source>
        <strain evidence="7">VKPM-B-12549 (GBS-15)</strain>
    </source>
</reference>
<organism evidence="6 7">
    <name type="scientific">Methylococcus capsulatus</name>
    <dbReference type="NCBI Taxonomy" id="414"/>
    <lineage>
        <taxon>Bacteria</taxon>
        <taxon>Pseudomonadati</taxon>
        <taxon>Pseudomonadota</taxon>
        <taxon>Gammaproteobacteria</taxon>
        <taxon>Methylococcales</taxon>
        <taxon>Methylococcaceae</taxon>
        <taxon>Methylococcus</taxon>
    </lineage>
</organism>
<dbReference type="EMBL" id="CP104311">
    <property type="protein sequence ID" value="WWF01632.1"/>
    <property type="molecule type" value="Genomic_DNA"/>
</dbReference>
<keyword evidence="2 4" id="KW-0479">Metal-binding</keyword>
<sequence>MTQPLNIPRDVLSFSRAAYLGMIVLALCFPARAEKLDTVLAALGCLGCHAEEEKQITEPASLRRFDAKDIASVLREYREGKRSGTVMNRIAAGLTDDEIERIAAFLGKKP</sequence>
<dbReference type="PROSITE" id="PS51007">
    <property type="entry name" value="CYTC"/>
    <property type="match status" value="1"/>
</dbReference>
<keyword evidence="1 4" id="KW-0349">Heme</keyword>
<keyword evidence="7" id="KW-1185">Reference proteome</keyword>
<dbReference type="Proteomes" id="UP001359308">
    <property type="component" value="Chromosome"/>
</dbReference>
<gene>
    <name evidence="6" type="ORF">N4J17_14350</name>
</gene>